<organism evidence="2 3">
    <name type="scientific">Oikopleura dioica</name>
    <name type="common">Tunicate</name>
    <dbReference type="NCBI Taxonomy" id="34765"/>
    <lineage>
        <taxon>Eukaryota</taxon>
        <taxon>Metazoa</taxon>
        <taxon>Chordata</taxon>
        <taxon>Tunicata</taxon>
        <taxon>Appendicularia</taxon>
        <taxon>Copelata</taxon>
        <taxon>Oikopleuridae</taxon>
        <taxon>Oikopleura</taxon>
    </lineage>
</organism>
<gene>
    <name evidence="2" type="ORF">OKIOD_LOCUS15261</name>
</gene>
<dbReference type="EMBL" id="OU015567">
    <property type="protein sequence ID" value="CAG5112262.1"/>
    <property type="molecule type" value="Genomic_DNA"/>
</dbReference>
<feature type="signal peptide" evidence="1">
    <location>
        <begin position="1"/>
        <end position="20"/>
    </location>
</feature>
<keyword evidence="3" id="KW-1185">Reference proteome</keyword>
<sequence length="96" mass="10838">MRNCFLFFLSLVSSVPEVFYKLFHQTSLTQCTFYEDQSFNSIVEYLAAPRPPPGCSSKGSTTTTIITPTGLHNHLKEASKTKCTLVMFFSSSCHFR</sequence>
<protein>
    <submittedName>
        <fullName evidence="2">Oidioi.mRNA.OKI2018_I69.chr2.g6496.t1.cds</fullName>
    </submittedName>
</protein>
<accession>A0ABN7TA57</accession>
<name>A0ABN7TA57_OIKDI</name>
<evidence type="ECO:0000313" key="2">
    <source>
        <dbReference type="EMBL" id="CAG5112262.1"/>
    </source>
</evidence>
<feature type="chain" id="PRO_5046101930" evidence="1">
    <location>
        <begin position="21"/>
        <end position="96"/>
    </location>
</feature>
<dbReference type="Proteomes" id="UP001158576">
    <property type="component" value="Chromosome 2"/>
</dbReference>
<keyword evidence="1" id="KW-0732">Signal</keyword>
<evidence type="ECO:0000256" key="1">
    <source>
        <dbReference type="SAM" id="SignalP"/>
    </source>
</evidence>
<evidence type="ECO:0000313" key="3">
    <source>
        <dbReference type="Proteomes" id="UP001158576"/>
    </source>
</evidence>
<proteinExistence type="predicted"/>
<reference evidence="2 3" key="1">
    <citation type="submission" date="2021-04" db="EMBL/GenBank/DDBJ databases">
        <authorList>
            <person name="Bliznina A."/>
        </authorList>
    </citation>
    <scope>NUCLEOTIDE SEQUENCE [LARGE SCALE GENOMIC DNA]</scope>
</reference>